<evidence type="ECO:0000256" key="4">
    <source>
        <dbReference type="HAMAP-Rule" id="MF_02126"/>
    </source>
</evidence>
<dbReference type="Pfam" id="PF13847">
    <property type="entry name" value="Methyltransf_31"/>
    <property type="match status" value="1"/>
</dbReference>
<dbReference type="eggNOG" id="COG2890">
    <property type="taxonomic scope" value="Bacteria"/>
</dbReference>
<keyword evidence="2 4" id="KW-0808">Transferase</keyword>
<dbReference type="CDD" id="cd02440">
    <property type="entry name" value="AdoMet_MTases"/>
    <property type="match status" value="1"/>
</dbReference>
<dbReference type="InterPro" id="IPR002052">
    <property type="entry name" value="DNA_methylase_N6_adenine_CS"/>
</dbReference>
<dbReference type="Gene3D" id="3.40.50.150">
    <property type="entry name" value="Vaccinia Virus protein VP39"/>
    <property type="match status" value="1"/>
</dbReference>
<dbReference type="InterPro" id="IPR025714">
    <property type="entry name" value="Methyltranfer_dom"/>
</dbReference>
<dbReference type="InterPro" id="IPR040758">
    <property type="entry name" value="PrmC_N"/>
</dbReference>
<evidence type="ECO:0000256" key="5">
    <source>
        <dbReference type="SAM" id="Coils"/>
    </source>
</evidence>
<protein>
    <recommendedName>
        <fullName evidence="4">Release factor glutamine methyltransferase</fullName>
        <shortName evidence="4">RF MTase</shortName>
        <ecNumber evidence="4">2.1.1.297</ecNumber>
    </recommendedName>
    <alternativeName>
        <fullName evidence="4">N5-glutamine methyltransferase PrmC</fullName>
    </alternativeName>
    <alternativeName>
        <fullName evidence="4">Protein-(glutamine-N5) MTase PrmC</fullName>
    </alternativeName>
    <alternativeName>
        <fullName evidence="4">Protein-glutamine N-methyltransferase PrmC</fullName>
    </alternativeName>
</protein>
<dbReference type="HAMAP" id="MF_02126">
    <property type="entry name" value="RF_methyltr_PrmC"/>
    <property type="match status" value="1"/>
</dbReference>
<dbReference type="NCBIfam" id="TIGR03534">
    <property type="entry name" value="RF_mod_PrmC"/>
    <property type="match status" value="1"/>
</dbReference>
<reference evidence="8 9" key="2">
    <citation type="journal article" date="2011" name="Stand. Genomic Sci.">
        <title>Complete genome sequence of Leadbetterella byssophila type strain (4M15).</title>
        <authorList>
            <person name="Abt B."/>
            <person name="Teshima H."/>
            <person name="Lucas S."/>
            <person name="Lapidus A."/>
            <person name="Del Rio T.G."/>
            <person name="Nolan M."/>
            <person name="Tice H."/>
            <person name="Cheng J.F."/>
            <person name="Pitluck S."/>
            <person name="Liolios K."/>
            <person name="Pagani I."/>
            <person name="Ivanova N."/>
            <person name="Mavromatis K."/>
            <person name="Pati A."/>
            <person name="Tapia R."/>
            <person name="Han C."/>
            <person name="Goodwin L."/>
            <person name="Chen A."/>
            <person name="Palaniappan K."/>
            <person name="Land M."/>
            <person name="Hauser L."/>
            <person name="Chang Y.J."/>
            <person name="Jeffries C.D."/>
            <person name="Rohde M."/>
            <person name="Goker M."/>
            <person name="Tindall B.J."/>
            <person name="Detter J.C."/>
            <person name="Woyke T."/>
            <person name="Bristow J."/>
            <person name="Eisen J.A."/>
            <person name="Markowitz V."/>
            <person name="Hugenholtz P."/>
            <person name="Klenk H.P."/>
            <person name="Kyrpides N.C."/>
        </authorList>
    </citation>
    <scope>NUCLEOTIDE SEQUENCE [LARGE SCALE GENOMIC DNA]</scope>
    <source>
        <strain evidence="9">DSM 17132 / JCM 16389 / KACC 11308 / NBRC 106382 / 4M15</strain>
    </source>
</reference>
<comment type="similarity">
    <text evidence="4">Belongs to the protein N5-glutamine methyltransferase family. PrmC subfamily.</text>
</comment>
<reference key="1">
    <citation type="submission" date="2010-11" db="EMBL/GenBank/DDBJ databases">
        <title>The complete genome of Leadbetterella byssophila DSM 17132.</title>
        <authorList>
            <consortium name="US DOE Joint Genome Institute (JGI-PGF)"/>
            <person name="Lucas S."/>
            <person name="Copeland A."/>
            <person name="Lapidus A."/>
            <person name="Glavina del Rio T."/>
            <person name="Dalin E."/>
            <person name="Tice H."/>
            <person name="Bruce D."/>
            <person name="Goodwin L."/>
            <person name="Pitluck S."/>
            <person name="Kyrpides N."/>
            <person name="Mavromatis K."/>
            <person name="Ivanova N."/>
            <person name="Teshima H."/>
            <person name="Brettin T."/>
            <person name="Detter J.C."/>
            <person name="Han C."/>
            <person name="Tapia R."/>
            <person name="Land M."/>
            <person name="Hauser L."/>
            <person name="Markowitz V."/>
            <person name="Cheng J.-F."/>
            <person name="Hugenholtz P."/>
            <person name="Woyke T."/>
            <person name="Wu D."/>
            <person name="Tindall B."/>
            <person name="Pomrenke H.G."/>
            <person name="Brambilla E."/>
            <person name="Klenk H.-P."/>
            <person name="Eisen J.A."/>
        </authorList>
    </citation>
    <scope>NUCLEOTIDE SEQUENCE [LARGE SCALE GENOMIC DNA]</scope>
    <source>
        <strain>DSM 17132</strain>
    </source>
</reference>
<dbReference type="Pfam" id="PF17827">
    <property type="entry name" value="PrmC_N"/>
    <property type="match status" value="1"/>
</dbReference>
<feature type="binding site" evidence="4">
    <location>
        <position position="136"/>
    </location>
    <ligand>
        <name>S-adenosyl-L-methionine</name>
        <dbReference type="ChEBI" id="CHEBI:59789"/>
    </ligand>
</feature>
<dbReference type="EC" id="2.1.1.297" evidence="4"/>
<dbReference type="PANTHER" id="PTHR18895:SF74">
    <property type="entry name" value="MTRF1L RELEASE FACTOR GLUTAMINE METHYLTRANSFERASE"/>
    <property type="match status" value="1"/>
</dbReference>
<evidence type="ECO:0000313" key="8">
    <source>
        <dbReference type="EMBL" id="ADQ18669.1"/>
    </source>
</evidence>
<dbReference type="STRING" id="649349.Lbys_3007"/>
<feature type="coiled-coil region" evidence="5">
    <location>
        <begin position="135"/>
        <end position="162"/>
    </location>
</feature>
<comment type="caution">
    <text evidence="4">Lacks conserved residue(s) required for the propagation of feature annotation.</text>
</comment>
<feature type="domain" description="Release factor glutamine methyltransferase N-terminal" evidence="7">
    <location>
        <begin position="21"/>
        <end position="72"/>
    </location>
</feature>
<dbReference type="InterPro" id="IPR029063">
    <property type="entry name" value="SAM-dependent_MTases_sf"/>
</dbReference>
<name>E4RTW1_LEAB4</name>
<dbReference type="NCBIfam" id="TIGR00536">
    <property type="entry name" value="hemK_fam"/>
    <property type="match status" value="1"/>
</dbReference>
<dbReference type="AlphaFoldDB" id="E4RTW1"/>
<sequence>MNSLKAIYDKLSGDIWFYNRDEAREIAFLLLQKLWGISRTDLLIGETQHVAEELDLYIERINQGEPIQYILGEAWFMNRRFHVNPSVLIPRPETEELVTHVSALSPKKVLDLGTGSGCIPVNIALENPEAEVFGIDISEHALETAKRNAEEHKANVKFALANMLDFQNPFLVQEFDLIISNPPYVKENEKPEMRKNVLDFEPHLALFVSDLDPLIFYRAIADIAWKHLAPRGALWLEINSYLGKETAELFSQKGYKHVRLLKDFFGKERFLEIKK</sequence>
<dbReference type="RefSeq" id="WP_013409701.1">
    <property type="nucleotide sequence ID" value="NC_014655.1"/>
</dbReference>
<keyword evidence="3 4" id="KW-0949">S-adenosyl-L-methionine</keyword>
<dbReference type="InterPro" id="IPR019874">
    <property type="entry name" value="RF_methyltr_PrmC"/>
</dbReference>
<dbReference type="InterPro" id="IPR004556">
    <property type="entry name" value="HemK-like"/>
</dbReference>
<evidence type="ECO:0000259" key="7">
    <source>
        <dbReference type="Pfam" id="PF17827"/>
    </source>
</evidence>
<dbReference type="OrthoDB" id="9800643at2"/>
<dbReference type="GO" id="GO:0102559">
    <property type="term" value="F:peptide chain release factor N(5)-glutamine methyltransferase activity"/>
    <property type="evidence" value="ECO:0007669"/>
    <property type="project" value="UniProtKB-EC"/>
</dbReference>
<gene>
    <name evidence="4" type="primary">prmC</name>
    <name evidence="8" type="ordered locus">Lbys_3007</name>
</gene>
<evidence type="ECO:0000256" key="1">
    <source>
        <dbReference type="ARBA" id="ARBA00022603"/>
    </source>
</evidence>
<keyword evidence="5" id="KW-0175">Coiled coil</keyword>
<dbReference type="InterPro" id="IPR050320">
    <property type="entry name" value="N5-glutamine_MTase"/>
</dbReference>
<keyword evidence="9" id="KW-1185">Reference proteome</keyword>
<dbReference type="PANTHER" id="PTHR18895">
    <property type="entry name" value="HEMK METHYLTRANSFERASE"/>
    <property type="match status" value="1"/>
</dbReference>
<organism evidence="8 9">
    <name type="scientific">Leadbetterella byssophila (strain DSM 17132 / JCM 16389 / KACC 11308 / NBRC 106382 / 4M15)</name>
    <dbReference type="NCBI Taxonomy" id="649349"/>
    <lineage>
        <taxon>Bacteria</taxon>
        <taxon>Pseudomonadati</taxon>
        <taxon>Bacteroidota</taxon>
        <taxon>Cytophagia</taxon>
        <taxon>Cytophagales</taxon>
        <taxon>Leadbetterellaceae</taxon>
        <taxon>Leadbetterella</taxon>
    </lineage>
</organism>
<dbReference type="HOGENOM" id="CLU_018398_3_2_10"/>
<comment type="catalytic activity">
    <reaction evidence="4">
        <text>L-glutaminyl-[peptide chain release factor] + S-adenosyl-L-methionine = N(5)-methyl-L-glutaminyl-[peptide chain release factor] + S-adenosyl-L-homocysteine + H(+)</text>
        <dbReference type="Rhea" id="RHEA:42896"/>
        <dbReference type="Rhea" id="RHEA-COMP:10271"/>
        <dbReference type="Rhea" id="RHEA-COMP:10272"/>
        <dbReference type="ChEBI" id="CHEBI:15378"/>
        <dbReference type="ChEBI" id="CHEBI:30011"/>
        <dbReference type="ChEBI" id="CHEBI:57856"/>
        <dbReference type="ChEBI" id="CHEBI:59789"/>
        <dbReference type="ChEBI" id="CHEBI:61891"/>
        <dbReference type="EC" id="2.1.1.297"/>
    </reaction>
</comment>
<proteinExistence type="inferred from homology"/>
<dbReference type="GO" id="GO:0032259">
    <property type="term" value="P:methylation"/>
    <property type="evidence" value="ECO:0007669"/>
    <property type="project" value="UniProtKB-KW"/>
</dbReference>
<dbReference type="GO" id="GO:0003676">
    <property type="term" value="F:nucleic acid binding"/>
    <property type="evidence" value="ECO:0007669"/>
    <property type="project" value="InterPro"/>
</dbReference>
<evidence type="ECO:0000256" key="2">
    <source>
        <dbReference type="ARBA" id="ARBA00022679"/>
    </source>
</evidence>
<feature type="binding site" evidence="4">
    <location>
        <position position="181"/>
    </location>
    <ligand>
        <name>S-adenosyl-L-methionine</name>
        <dbReference type="ChEBI" id="CHEBI:59789"/>
    </ligand>
</feature>
<feature type="binding site" evidence="4">
    <location>
        <begin position="181"/>
        <end position="184"/>
    </location>
    <ligand>
        <name>substrate</name>
    </ligand>
</feature>
<dbReference type="Gene3D" id="1.10.8.10">
    <property type="entry name" value="DNA helicase RuvA subunit, C-terminal domain"/>
    <property type="match status" value="1"/>
</dbReference>
<keyword evidence="1 4" id="KW-0489">Methyltransferase</keyword>
<dbReference type="EMBL" id="CP002305">
    <property type="protein sequence ID" value="ADQ18669.1"/>
    <property type="molecule type" value="Genomic_DNA"/>
</dbReference>
<evidence type="ECO:0000313" key="9">
    <source>
        <dbReference type="Proteomes" id="UP000007435"/>
    </source>
</evidence>
<evidence type="ECO:0000256" key="3">
    <source>
        <dbReference type="ARBA" id="ARBA00022691"/>
    </source>
</evidence>
<dbReference type="Proteomes" id="UP000007435">
    <property type="component" value="Chromosome"/>
</dbReference>
<dbReference type="KEGG" id="lby:Lbys_3007"/>
<accession>E4RTW1</accession>
<feature type="binding site" evidence="4">
    <location>
        <begin position="113"/>
        <end position="117"/>
    </location>
    <ligand>
        <name>S-adenosyl-L-methionine</name>
        <dbReference type="ChEBI" id="CHEBI:59789"/>
    </ligand>
</feature>
<feature type="domain" description="Methyltransferase" evidence="6">
    <location>
        <begin position="107"/>
        <end position="182"/>
    </location>
</feature>
<evidence type="ECO:0000259" key="6">
    <source>
        <dbReference type="Pfam" id="PF13847"/>
    </source>
</evidence>
<dbReference type="PROSITE" id="PS00092">
    <property type="entry name" value="N6_MTASE"/>
    <property type="match status" value="1"/>
</dbReference>
<dbReference type="SUPFAM" id="SSF53335">
    <property type="entry name" value="S-adenosyl-L-methionine-dependent methyltransferases"/>
    <property type="match status" value="1"/>
</dbReference>
<comment type="function">
    <text evidence="4">Methylates the class 1 translation termination release factors RF1/PrfA and RF2/PrfB on the glutamine residue of the universally conserved GGQ motif.</text>
</comment>